<protein>
    <submittedName>
        <fullName evidence="2">Uncharacterized protein</fullName>
    </submittedName>
</protein>
<feature type="transmembrane region" description="Helical" evidence="1">
    <location>
        <begin position="113"/>
        <end position="133"/>
    </location>
</feature>
<evidence type="ECO:0000313" key="2">
    <source>
        <dbReference type="EMBL" id="TYS88640.1"/>
    </source>
</evidence>
<dbReference type="Proteomes" id="UP000324269">
    <property type="component" value="Unassembled WGS sequence"/>
</dbReference>
<evidence type="ECO:0000256" key="1">
    <source>
        <dbReference type="SAM" id="Phobius"/>
    </source>
</evidence>
<dbReference type="EMBL" id="VTEZ01000001">
    <property type="protein sequence ID" value="TYS88640.1"/>
    <property type="molecule type" value="Genomic_DNA"/>
</dbReference>
<keyword evidence="1" id="KW-0472">Membrane</keyword>
<evidence type="ECO:0000313" key="3">
    <source>
        <dbReference type="Proteomes" id="UP000324269"/>
    </source>
</evidence>
<organism evidence="2 3">
    <name type="scientific">Rossellomorea aquimaris</name>
    <dbReference type="NCBI Taxonomy" id="189382"/>
    <lineage>
        <taxon>Bacteria</taxon>
        <taxon>Bacillati</taxon>
        <taxon>Bacillota</taxon>
        <taxon>Bacilli</taxon>
        <taxon>Bacillales</taxon>
        <taxon>Bacillaceae</taxon>
        <taxon>Rossellomorea</taxon>
    </lineage>
</organism>
<dbReference type="OrthoDB" id="2580477at2"/>
<accession>A0A5D4U3Y5</accession>
<gene>
    <name evidence="2" type="ORF">FZC85_04290</name>
</gene>
<sequence>MIIIGILLVTSYYSAKFSTLLVNDIELSPKEAENIHVFGLLVLVVLFGQLFIMGLSHDTMNRETHERTMRFLVSRTSRASIVFGKFLGIWTFWFACIVVSHVLIVIFSHRFDLFIFSQLMSLLTYQIAFTLLVSTLIPKPAFTMFLGVIVGLMFPALSFWLVFTSNPWFSWMKYLNPYYYLNREDFTFLVILLLAGMMIGLTHLLFRRKEC</sequence>
<feature type="transmembrane region" description="Helical" evidence="1">
    <location>
        <begin position="145"/>
        <end position="166"/>
    </location>
</feature>
<proteinExistence type="predicted"/>
<keyword evidence="1" id="KW-1133">Transmembrane helix</keyword>
<dbReference type="AlphaFoldDB" id="A0A5D4U3Y5"/>
<feature type="transmembrane region" description="Helical" evidence="1">
    <location>
        <begin position="186"/>
        <end position="206"/>
    </location>
</feature>
<comment type="caution">
    <text evidence="2">The sequence shown here is derived from an EMBL/GenBank/DDBJ whole genome shotgun (WGS) entry which is preliminary data.</text>
</comment>
<feature type="transmembrane region" description="Helical" evidence="1">
    <location>
        <begin position="81"/>
        <end position="107"/>
    </location>
</feature>
<reference evidence="2 3" key="1">
    <citation type="submission" date="2019-08" db="EMBL/GenBank/DDBJ databases">
        <title>Bacillus genomes from the desert of Cuatro Cienegas, Coahuila.</title>
        <authorList>
            <person name="Olmedo-Alvarez G."/>
        </authorList>
    </citation>
    <scope>NUCLEOTIDE SEQUENCE [LARGE SCALE GENOMIC DNA]</scope>
    <source>
        <strain evidence="2 3">CH87b_3T</strain>
    </source>
</reference>
<name>A0A5D4U3Y5_9BACI</name>
<keyword evidence="1" id="KW-0812">Transmembrane</keyword>
<feature type="transmembrane region" description="Helical" evidence="1">
    <location>
        <begin position="37"/>
        <end position="60"/>
    </location>
</feature>